<dbReference type="OrthoDB" id="10251424at2759"/>
<evidence type="ECO:0000256" key="9">
    <source>
        <dbReference type="ARBA" id="ARBA00023128"/>
    </source>
</evidence>
<dbReference type="GO" id="GO:0032991">
    <property type="term" value="C:protein-containing complex"/>
    <property type="evidence" value="ECO:0007669"/>
    <property type="project" value="UniProtKB-ARBA"/>
</dbReference>
<dbReference type="FunCoup" id="A0A6P8PDE5">
    <property type="interactions" value="1577"/>
</dbReference>
<evidence type="ECO:0000256" key="12">
    <source>
        <dbReference type="ARBA" id="ARBA00064195"/>
    </source>
</evidence>
<keyword evidence="7" id="KW-0249">Electron transport</keyword>
<evidence type="ECO:0000259" key="18">
    <source>
        <dbReference type="Pfam" id="PF05193"/>
    </source>
</evidence>
<evidence type="ECO:0000313" key="19">
    <source>
        <dbReference type="Proteomes" id="UP000515159"/>
    </source>
</evidence>
<dbReference type="AlphaFoldDB" id="A0A6P8PDE5"/>
<dbReference type="SUPFAM" id="SSF63411">
    <property type="entry name" value="LuxS/MPP-like metallohydrolase"/>
    <property type="match status" value="2"/>
</dbReference>
<dbReference type="Pfam" id="PF05193">
    <property type="entry name" value="Peptidase_M16_C"/>
    <property type="match status" value="1"/>
</dbReference>
<evidence type="ECO:0000256" key="11">
    <source>
        <dbReference type="ARBA" id="ARBA00061208"/>
    </source>
</evidence>
<keyword evidence="6" id="KW-0809">Transit peptide</keyword>
<evidence type="ECO:0000259" key="17">
    <source>
        <dbReference type="Pfam" id="PF00675"/>
    </source>
</evidence>
<comment type="subunit">
    <text evidence="12">Component of the ubiquinol-cytochrome c oxidoreductase (cytochrome b-c1 complex, complex III, CIII), a multisubunit enzyme composed of 11 subunits. The complex is composed of 3 respiratory subunits cytochrome b, cytochrome c1 and Rieske protein UQCRFS1, 2 core protein subunits UQCRC1/QCR1 and UQCRC2/QCR2, and 6 low-molecular weight protein subunits UQCRH/QCR6, UQCRB/QCR7, UQCRQ/QCR8, UQCR10/QCR9, UQCR11/QCR10 and subunit 9, the cleavage product of Rieske protein UQCRFS1. The complex exists as an obligatory dimer and forms supercomplexes (SCs) in the inner mitochondrial membrane with NADH-ubiquinone oxidoreductase (complex I, CI) and cytochrome c oxidase (complex IV, CIV), resulting in different assemblies (supercomplex SCI(1)III(2)IV(1) and megacomplex MCI(2)III(2)IV(2)). Interacts with UQCC6. Interacts with STMP1.</text>
</comment>
<evidence type="ECO:0000313" key="20">
    <source>
        <dbReference type="RefSeq" id="XP_033781879.1"/>
    </source>
</evidence>
<evidence type="ECO:0000256" key="10">
    <source>
        <dbReference type="ARBA" id="ARBA00023136"/>
    </source>
</evidence>
<dbReference type="Proteomes" id="UP000515159">
    <property type="component" value="Chromosome 17"/>
</dbReference>
<keyword evidence="5" id="KW-0999">Mitochondrion inner membrane</keyword>
<feature type="domain" description="Peptidase M16 N-terminal" evidence="17">
    <location>
        <begin position="57"/>
        <end position="201"/>
    </location>
</feature>
<evidence type="ECO:0000256" key="7">
    <source>
        <dbReference type="ARBA" id="ARBA00022982"/>
    </source>
</evidence>
<evidence type="ECO:0000256" key="15">
    <source>
        <dbReference type="ARBA" id="ARBA00081098"/>
    </source>
</evidence>
<dbReference type="InParanoid" id="A0A6P8PDE5"/>
<feature type="domain" description="Peptidase M16 C-terminal" evidence="18">
    <location>
        <begin position="209"/>
        <end position="394"/>
    </location>
</feature>
<dbReference type="FunFam" id="3.30.830.10:FF:000016">
    <property type="entry name" value="Cytochrome b-c1 complex subunit 1, mitochondrial"/>
    <property type="match status" value="1"/>
</dbReference>
<evidence type="ECO:0000256" key="5">
    <source>
        <dbReference type="ARBA" id="ARBA00022792"/>
    </source>
</evidence>
<gene>
    <name evidence="20" type="primary">LOC117351136</name>
</gene>
<dbReference type="GeneID" id="117351136"/>
<dbReference type="GO" id="GO:0005743">
    <property type="term" value="C:mitochondrial inner membrane"/>
    <property type="evidence" value="ECO:0007669"/>
    <property type="project" value="UniProtKB-SubCell"/>
</dbReference>
<sequence length="479" mass="52800">MASSVCRAGGAAVASALLRSCSPAFLGLQRNHATASYAQALHNIPETQVSTLENGLRIASEESGHATCTVGVWIGVGSRYETVKNNGAAYFLEHLTFKGTKKRPQAVLEQEVASLGAHLNAYTSREQTAIYMKAQSKDLPKAVEILADVVQNCSLEDSQIEEERQVILQEMEEIDSCLEDVVFDYLHATAYQGTPLSQSVLGLSANIKSLNRAALLEYINLHYKAPRMVLAAAGGITHKELRDLAQRHFAGLSFEYKDDTMPVLAPCRFTGSEIRVRDDSLPLAHIAIAVEGPNWNSPDKMAVLVANSIIGNYDRTYGGEQHLSSKLATTAAQFKLCEGFQTFSTCYSDTGLLGIHFVTDKHNIEDMLHVAQGEWMRLCTSVTDSEVNRAKNSLKTALVAQLDGTTPVCEDIGRHILNYGHRIHLEELDAQIDAVDARRIQEVCSKYFYDRCPAVAGVGPIEQLPDYNRIRSAMYWLRF</sequence>
<dbReference type="GO" id="GO:0046872">
    <property type="term" value="F:metal ion binding"/>
    <property type="evidence" value="ECO:0007669"/>
    <property type="project" value="InterPro"/>
</dbReference>
<reference evidence="20" key="1">
    <citation type="submission" date="2025-08" db="UniProtKB">
        <authorList>
            <consortium name="RefSeq"/>
        </authorList>
    </citation>
    <scope>IDENTIFICATION</scope>
</reference>
<dbReference type="FunFam" id="3.30.830.10:FF:000001">
    <property type="entry name" value="Mitochondrial-processing peptidase subunit beta, mitochondrial"/>
    <property type="match status" value="1"/>
</dbReference>
<organism evidence="19 20">
    <name type="scientific">Geotrypetes seraphini</name>
    <name type="common">Gaboon caecilian</name>
    <name type="synonym">Caecilia seraphini</name>
    <dbReference type="NCBI Taxonomy" id="260995"/>
    <lineage>
        <taxon>Eukaryota</taxon>
        <taxon>Metazoa</taxon>
        <taxon>Chordata</taxon>
        <taxon>Craniata</taxon>
        <taxon>Vertebrata</taxon>
        <taxon>Euteleostomi</taxon>
        <taxon>Amphibia</taxon>
        <taxon>Gymnophiona</taxon>
        <taxon>Geotrypetes</taxon>
    </lineage>
</organism>
<keyword evidence="9" id="KW-0496">Mitochondrion</keyword>
<dbReference type="Pfam" id="PF00675">
    <property type="entry name" value="Peptidase_M16"/>
    <property type="match status" value="1"/>
</dbReference>
<evidence type="ECO:0000256" key="1">
    <source>
        <dbReference type="ARBA" id="ARBA00004443"/>
    </source>
</evidence>
<keyword evidence="3" id="KW-0597">Phosphoprotein</keyword>
<dbReference type="InterPro" id="IPR011249">
    <property type="entry name" value="Metalloenz_LuxS/M16"/>
</dbReference>
<protein>
    <recommendedName>
        <fullName evidence="13">Cytochrome b-c1 complex subunit 1, mitochondrial</fullName>
    </recommendedName>
    <alternativeName>
        <fullName evidence="14">Complex III subunit 1</fullName>
    </alternativeName>
    <alternativeName>
        <fullName evidence="15">Core protein I</fullName>
    </alternativeName>
    <alternativeName>
        <fullName evidence="16">Ubiquinol-cytochrome-c reductase complex core protein 1</fullName>
    </alternativeName>
</protein>
<proteinExistence type="inferred from homology"/>
<evidence type="ECO:0000256" key="6">
    <source>
        <dbReference type="ARBA" id="ARBA00022946"/>
    </source>
</evidence>
<keyword evidence="2" id="KW-0813">Transport</keyword>
<comment type="similarity">
    <text evidence="11">Belongs to the peptidase M16 family. UQCRC1/QCR1 subfamily.</text>
</comment>
<keyword evidence="10" id="KW-0472">Membrane</keyword>
<evidence type="ECO:0000256" key="2">
    <source>
        <dbReference type="ARBA" id="ARBA00022448"/>
    </source>
</evidence>
<comment type="subcellular location">
    <subcellularLocation>
        <location evidence="1">Mitochondrion inner membrane</location>
        <topology evidence="1">Peripheral membrane protein</topology>
        <orientation evidence="1">Matrix side</orientation>
    </subcellularLocation>
</comment>
<evidence type="ECO:0000256" key="4">
    <source>
        <dbReference type="ARBA" id="ARBA00022660"/>
    </source>
</evidence>
<evidence type="ECO:0000256" key="3">
    <source>
        <dbReference type="ARBA" id="ARBA00022553"/>
    </source>
</evidence>
<dbReference type="RefSeq" id="XP_033781879.1">
    <property type="nucleotide sequence ID" value="XM_033925988.1"/>
</dbReference>
<keyword evidence="19" id="KW-1185">Reference proteome</keyword>
<dbReference type="InterPro" id="IPR011765">
    <property type="entry name" value="Pept_M16_N"/>
</dbReference>
<evidence type="ECO:0000256" key="13">
    <source>
        <dbReference type="ARBA" id="ARBA00070376"/>
    </source>
</evidence>
<keyword evidence="8" id="KW-0007">Acetylation</keyword>
<dbReference type="PANTHER" id="PTHR11851">
    <property type="entry name" value="METALLOPROTEASE"/>
    <property type="match status" value="1"/>
</dbReference>
<dbReference type="PANTHER" id="PTHR11851:SF116">
    <property type="entry name" value="CYTOCHROME B-C1 COMPLEX SUBUNIT 1, MITOCHONDRIAL"/>
    <property type="match status" value="1"/>
</dbReference>
<evidence type="ECO:0000256" key="14">
    <source>
        <dbReference type="ARBA" id="ARBA00076278"/>
    </source>
</evidence>
<name>A0A6P8PDE5_GEOSA</name>
<evidence type="ECO:0000256" key="16">
    <source>
        <dbReference type="ARBA" id="ARBA00082886"/>
    </source>
</evidence>
<dbReference type="InterPro" id="IPR007863">
    <property type="entry name" value="Peptidase_M16_C"/>
</dbReference>
<accession>A0A6P8PDE5</accession>
<dbReference type="Gene3D" id="3.30.830.10">
    <property type="entry name" value="Metalloenzyme, LuxS/M16 peptidase-like"/>
    <property type="match status" value="2"/>
</dbReference>
<evidence type="ECO:0000256" key="8">
    <source>
        <dbReference type="ARBA" id="ARBA00022990"/>
    </source>
</evidence>
<keyword evidence="4" id="KW-0679">Respiratory chain</keyword>
<dbReference type="KEGG" id="gsh:117351136"/>
<dbReference type="InterPro" id="IPR050361">
    <property type="entry name" value="MPP/UQCRC_Complex"/>
</dbReference>